<name>X1QV55_9ZZZZ</name>
<reference evidence="1" key="1">
    <citation type="journal article" date="2014" name="Front. Microbiol.">
        <title>High frequency of phylogenetically diverse reductive dehalogenase-homologous genes in deep subseafloor sedimentary metagenomes.</title>
        <authorList>
            <person name="Kawai M."/>
            <person name="Futagami T."/>
            <person name="Toyoda A."/>
            <person name="Takaki Y."/>
            <person name="Nishi S."/>
            <person name="Hori S."/>
            <person name="Arai W."/>
            <person name="Tsubouchi T."/>
            <person name="Morono Y."/>
            <person name="Uchiyama I."/>
            <person name="Ito T."/>
            <person name="Fujiyama A."/>
            <person name="Inagaki F."/>
            <person name="Takami H."/>
        </authorList>
    </citation>
    <scope>NUCLEOTIDE SEQUENCE</scope>
    <source>
        <strain evidence="1">Expedition CK06-06</strain>
    </source>
</reference>
<sequence length="33" mass="3647">MPTSVAMKANSNNGATMRIDRLDIYSDVSFIID</sequence>
<dbReference type="EMBL" id="BARV01043206">
    <property type="protein sequence ID" value="GAI54785.1"/>
    <property type="molecule type" value="Genomic_DNA"/>
</dbReference>
<feature type="non-terminal residue" evidence="1">
    <location>
        <position position="33"/>
    </location>
</feature>
<proteinExistence type="predicted"/>
<evidence type="ECO:0000313" key="1">
    <source>
        <dbReference type="EMBL" id="GAI54785.1"/>
    </source>
</evidence>
<accession>X1QV55</accession>
<gene>
    <name evidence="1" type="ORF">S06H3_64603</name>
</gene>
<dbReference type="AlphaFoldDB" id="X1QV55"/>
<organism evidence="1">
    <name type="scientific">marine sediment metagenome</name>
    <dbReference type="NCBI Taxonomy" id="412755"/>
    <lineage>
        <taxon>unclassified sequences</taxon>
        <taxon>metagenomes</taxon>
        <taxon>ecological metagenomes</taxon>
    </lineage>
</organism>
<protein>
    <submittedName>
        <fullName evidence="1">Uncharacterized protein</fullName>
    </submittedName>
</protein>
<comment type="caution">
    <text evidence="1">The sequence shown here is derived from an EMBL/GenBank/DDBJ whole genome shotgun (WGS) entry which is preliminary data.</text>
</comment>